<dbReference type="GO" id="GO:0009231">
    <property type="term" value="P:riboflavin biosynthetic process"/>
    <property type="evidence" value="ECO:0007669"/>
    <property type="project" value="InterPro"/>
</dbReference>
<comment type="pathway">
    <text evidence="2">Cofactor biosynthesis; FMN biosynthesis; FMN from riboflavin (ATP route): step 1/1.</text>
</comment>
<evidence type="ECO:0000256" key="9">
    <source>
        <dbReference type="ARBA" id="ARBA00022741"/>
    </source>
</evidence>
<evidence type="ECO:0000256" key="8">
    <source>
        <dbReference type="ARBA" id="ARBA00022723"/>
    </source>
</evidence>
<evidence type="ECO:0000256" key="16">
    <source>
        <dbReference type="ARBA" id="ARBA00077632"/>
    </source>
</evidence>
<evidence type="ECO:0000256" key="3">
    <source>
        <dbReference type="ARBA" id="ARBA00012105"/>
    </source>
</evidence>
<evidence type="ECO:0000256" key="15">
    <source>
        <dbReference type="ARBA" id="ARBA00054097"/>
    </source>
</evidence>
<keyword evidence="6" id="KW-0288">FMN</keyword>
<protein>
    <recommendedName>
        <fullName evidence="4">Riboflavin kinase</fullName>
        <ecNumber evidence="3">2.7.1.26</ecNumber>
    </recommendedName>
    <alternativeName>
        <fullName evidence="16">ATP:riboflavin 5'-phosphotransferase</fullName>
    </alternativeName>
    <alternativeName>
        <fullName evidence="13">Flavokinase</fullName>
    </alternativeName>
</protein>
<keyword evidence="7" id="KW-0808">Transferase</keyword>
<keyword evidence="11" id="KW-0862">Zinc</keyword>
<dbReference type="PANTHER" id="PTHR22749">
    <property type="entry name" value="RIBOFLAVIN KINASE/FMN ADENYLYLTRANSFERASE"/>
    <property type="match status" value="1"/>
</dbReference>
<dbReference type="PANTHER" id="PTHR22749:SF6">
    <property type="entry name" value="RIBOFLAVIN KINASE"/>
    <property type="match status" value="1"/>
</dbReference>
<dbReference type="InterPro" id="IPR023468">
    <property type="entry name" value="Riboflavin_kinase"/>
</dbReference>
<dbReference type="SMART" id="SM00904">
    <property type="entry name" value="Flavokinase"/>
    <property type="match status" value="1"/>
</dbReference>
<dbReference type="AlphaFoldDB" id="A0A9N9QRJ5"/>
<name>A0A9N9QRJ5_9CUCU</name>
<dbReference type="Proteomes" id="UP001152799">
    <property type="component" value="Chromosome 6"/>
</dbReference>
<dbReference type="OrthoDB" id="276388at2759"/>
<sequence length="147" mass="16715">MASQVHLPFFTKGTVVKGFGRGSKELGIPTANFPEDVVEGLNLETGVYYGFGLVETDDSPRKMVMSIGWNPFYNNTQKSMETHMLHKYDEDFYGKELRVVILGYLRPEKNFSSLNELIEAINLDIRQADSLLDKPDLAAFKNHQFFS</sequence>
<dbReference type="InterPro" id="IPR023465">
    <property type="entry name" value="Riboflavin_kinase_dom_sf"/>
</dbReference>
<keyword evidence="12" id="KW-0067">ATP-binding</keyword>
<comment type="catalytic activity">
    <reaction evidence="14">
        <text>riboflavin + ATP = FMN + ADP + H(+)</text>
        <dbReference type="Rhea" id="RHEA:14357"/>
        <dbReference type="ChEBI" id="CHEBI:15378"/>
        <dbReference type="ChEBI" id="CHEBI:30616"/>
        <dbReference type="ChEBI" id="CHEBI:57986"/>
        <dbReference type="ChEBI" id="CHEBI:58210"/>
        <dbReference type="ChEBI" id="CHEBI:456216"/>
        <dbReference type="EC" id="2.7.1.26"/>
    </reaction>
    <physiologicalReaction direction="left-to-right" evidence="14">
        <dbReference type="Rhea" id="RHEA:14358"/>
    </physiologicalReaction>
</comment>
<evidence type="ECO:0000256" key="11">
    <source>
        <dbReference type="ARBA" id="ARBA00022833"/>
    </source>
</evidence>
<accession>A0A9N9QRJ5</accession>
<reference evidence="18" key="1">
    <citation type="submission" date="2022-01" db="EMBL/GenBank/DDBJ databases">
        <authorList>
            <person name="King R."/>
        </authorList>
    </citation>
    <scope>NUCLEOTIDE SEQUENCE</scope>
</reference>
<dbReference type="GO" id="GO:0009398">
    <property type="term" value="P:FMN biosynthetic process"/>
    <property type="evidence" value="ECO:0007669"/>
    <property type="project" value="TreeGrafter"/>
</dbReference>
<evidence type="ECO:0000256" key="13">
    <source>
        <dbReference type="ARBA" id="ARBA00029789"/>
    </source>
</evidence>
<keyword evidence="8" id="KW-0479">Metal-binding</keyword>
<evidence type="ECO:0000256" key="4">
    <source>
        <dbReference type="ARBA" id="ARBA00017394"/>
    </source>
</evidence>
<evidence type="ECO:0000256" key="5">
    <source>
        <dbReference type="ARBA" id="ARBA00022630"/>
    </source>
</evidence>
<evidence type="ECO:0000256" key="10">
    <source>
        <dbReference type="ARBA" id="ARBA00022777"/>
    </source>
</evidence>
<dbReference type="EMBL" id="OU892282">
    <property type="protein sequence ID" value="CAG9770453.1"/>
    <property type="molecule type" value="Genomic_DNA"/>
</dbReference>
<dbReference type="InterPro" id="IPR015865">
    <property type="entry name" value="Riboflavin_kinase_bac/euk"/>
</dbReference>
<evidence type="ECO:0000256" key="1">
    <source>
        <dbReference type="ARBA" id="ARBA00001947"/>
    </source>
</evidence>
<keyword evidence="19" id="KW-1185">Reference proteome</keyword>
<evidence type="ECO:0000256" key="7">
    <source>
        <dbReference type="ARBA" id="ARBA00022679"/>
    </source>
</evidence>
<proteinExistence type="predicted"/>
<dbReference type="GO" id="GO:0046872">
    <property type="term" value="F:metal ion binding"/>
    <property type="evidence" value="ECO:0007669"/>
    <property type="project" value="UniProtKB-KW"/>
</dbReference>
<feature type="domain" description="Riboflavin kinase" evidence="17">
    <location>
        <begin position="6"/>
        <end position="133"/>
    </location>
</feature>
<dbReference type="EC" id="2.7.1.26" evidence="3"/>
<keyword evidence="9" id="KW-0547">Nucleotide-binding</keyword>
<dbReference type="Gene3D" id="2.40.30.30">
    <property type="entry name" value="Riboflavin kinase-like"/>
    <property type="match status" value="1"/>
</dbReference>
<dbReference type="FunFam" id="2.40.30.30:FF:000002">
    <property type="entry name" value="Riboflavin kinase, putative"/>
    <property type="match status" value="1"/>
</dbReference>
<dbReference type="GO" id="GO:0008531">
    <property type="term" value="F:riboflavin kinase activity"/>
    <property type="evidence" value="ECO:0007669"/>
    <property type="project" value="UniProtKB-EC"/>
</dbReference>
<dbReference type="GO" id="GO:0005524">
    <property type="term" value="F:ATP binding"/>
    <property type="evidence" value="ECO:0007669"/>
    <property type="project" value="UniProtKB-KW"/>
</dbReference>
<evidence type="ECO:0000256" key="2">
    <source>
        <dbReference type="ARBA" id="ARBA00005201"/>
    </source>
</evidence>
<dbReference type="SUPFAM" id="SSF82114">
    <property type="entry name" value="Riboflavin kinase-like"/>
    <property type="match status" value="1"/>
</dbReference>
<gene>
    <name evidence="18" type="ORF">CEUTPL_LOCUS10905</name>
</gene>
<evidence type="ECO:0000259" key="17">
    <source>
        <dbReference type="SMART" id="SM00904"/>
    </source>
</evidence>
<comment type="cofactor">
    <cofactor evidence="1">
        <name>Zn(2+)</name>
        <dbReference type="ChEBI" id="CHEBI:29105"/>
    </cofactor>
</comment>
<evidence type="ECO:0000313" key="19">
    <source>
        <dbReference type="Proteomes" id="UP001152799"/>
    </source>
</evidence>
<evidence type="ECO:0000256" key="12">
    <source>
        <dbReference type="ARBA" id="ARBA00022840"/>
    </source>
</evidence>
<comment type="function">
    <text evidence="15">Catalyzes the phosphorylation of riboflavin (vitamin B2) to form flavin-mononucleotide (FMN), hence rate-limiting enzyme in the synthesis of FAD. Essential for TNF-induced reactive oxygen species (ROS) production. Through its interaction with both TNFRSF1A and CYBA, physically and functionally couples TNFRSF1A to NADPH oxidase. TNF-activation of RFK may enhance the incorporation of FAD in NADPH oxidase, a critical step for the assembly and activation of NADPH oxidase.</text>
</comment>
<dbReference type="GO" id="GO:0005739">
    <property type="term" value="C:mitochondrion"/>
    <property type="evidence" value="ECO:0007669"/>
    <property type="project" value="TreeGrafter"/>
</dbReference>
<organism evidence="18 19">
    <name type="scientific">Ceutorhynchus assimilis</name>
    <name type="common">cabbage seed weevil</name>
    <dbReference type="NCBI Taxonomy" id="467358"/>
    <lineage>
        <taxon>Eukaryota</taxon>
        <taxon>Metazoa</taxon>
        <taxon>Ecdysozoa</taxon>
        <taxon>Arthropoda</taxon>
        <taxon>Hexapoda</taxon>
        <taxon>Insecta</taxon>
        <taxon>Pterygota</taxon>
        <taxon>Neoptera</taxon>
        <taxon>Endopterygota</taxon>
        <taxon>Coleoptera</taxon>
        <taxon>Polyphaga</taxon>
        <taxon>Cucujiformia</taxon>
        <taxon>Curculionidae</taxon>
        <taxon>Ceutorhynchinae</taxon>
        <taxon>Ceutorhynchus</taxon>
    </lineage>
</organism>
<keyword evidence="10" id="KW-0418">Kinase</keyword>
<keyword evidence="5" id="KW-0285">Flavoprotein</keyword>
<dbReference type="Pfam" id="PF01687">
    <property type="entry name" value="Flavokinase"/>
    <property type="match status" value="1"/>
</dbReference>
<evidence type="ECO:0000256" key="14">
    <source>
        <dbReference type="ARBA" id="ARBA00050912"/>
    </source>
</evidence>
<evidence type="ECO:0000256" key="6">
    <source>
        <dbReference type="ARBA" id="ARBA00022643"/>
    </source>
</evidence>
<evidence type="ECO:0000313" key="18">
    <source>
        <dbReference type="EMBL" id="CAG9770453.1"/>
    </source>
</evidence>